<feature type="domain" description="HTH rpiR-type" evidence="1">
    <location>
        <begin position="3"/>
        <end position="79"/>
    </location>
</feature>
<dbReference type="GO" id="GO:0003700">
    <property type="term" value="F:DNA-binding transcription factor activity"/>
    <property type="evidence" value="ECO:0007669"/>
    <property type="project" value="InterPro"/>
</dbReference>
<evidence type="ECO:0000259" key="1">
    <source>
        <dbReference type="PROSITE" id="PS51071"/>
    </source>
</evidence>
<protein>
    <submittedName>
        <fullName evidence="2">MurR/RpiR family transcriptional regulator</fullName>
    </submittedName>
</protein>
<dbReference type="PANTHER" id="PTHR30514">
    <property type="entry name" value="GLUCOKINASE"/>
    <property type="match status" value="1"/>
</dbReference>
<dbReference type="Pfam" id="PF01418">
    <property type="entry name" value="HTH_6"/>
    <property type="match status" value="1"/>
</dbReference>
<dbReference type="InterPro" id="IPR047640">
    <property type="entry name" value="RpiR-like"/>
</dbReference>
<proteinExistence type="predicted"/>
<dbReference type="EMBL" id="JACWUN010000003">
    <property type="protein sequence ID" value="MBD1399628.1"/>
    <property type="molecule type" value="Genomic_DNA"/>
</dbReference>
<keyword evidence="3" id="KW-1185">Reference proteome</keyword>
<dbReference type="PROSITE" id="PS51071">
    <property type="entry name" value="HTH_RPIR"/>
    <property type="match status" value="1"/>
</dbReference>
<reference evidence="2" key="1">
    <citation type="submission" date="2020-09" db="EMBL/GenBank/DDBJ databases">
        <title>Pelobacter alkaliphilus sp. nov., a novel anaerobic arsenate-reducing bacterium from terrestrial mud volcano.</title>
        <authorList>
            <person name="Khomyakova M.A."/>
            <person name="Merkel A.Y."/>
            <person name="Slobodkin A.I."/>
        </authorList>
    </citation>
    <scope>NUCLEOTIDE SEQUENCE</scope>
    <source>
        <strain evidence="2">M08fum</strain>
    </source>
</reference>
<dbReference type="Proteomes" id="UP000632828">
    <property type="component" value="Unassembled WGS sequence"/>
</dbReference>
<dbReference type="GO" id="GO:0097367">
    <property type="term" value="F:carbohydrate derivative binding"/>
    <property type="evidence" value="ECO:0007669"/>
    <property type="project" value="InterPro"/>
</dbReference>
<dbReference type="InterPro" id="IPR036388">
    <property type="entry name" value="WH-like_DNA-bd_sf"/>
</dbReference>
<dbReference type="GO" id="GO:0003677">
    <property type="term" value="F:DNA binding"/>
    <property type="evidence" value="ECO:0007669"/>
    <property type="project" value="InterPro"/>
</dbReference>
<dbReference type="Gene3D" id="1.10.10.10">
    <property type="entry name" value="Winged helix-like DNA-binding domain superfamily/Winged helix DNA-binding domain"/>
    <property type="match status" value="1"/>
</dbReference>
<dbReference type="InterPro" id="IPR009057">
    <property type="entry name" value="Homeodomain-like_sf"/>
</dbReference>
<gene>
    <name evidence="2" type="ORF">ICT70_02990</name>
</gene>
<dbReference type="SUPFAM" id="SSF46689">
    <property type="entry name" value="Homeodomain-like"/>
    <property type="match status" value="1"/>
</dbReference>
<name>A0A8J6UGE8_9BACT</name>
<dbReference type="InterPro" id="IPR000281">
    <property type="entry name" value="HTH_RpiR"/>
</dbReference>
<comment type="caution">
    <text evidence="2">The sequence shown here is derived from an EMBL/GenBank/DDBJ whole genome shotgun (WGS) entry which is preliminary data.</text>
</comment>
<dbReference type="AlphaFoldDB" id="A0A8J6UGE8"/>
<organism evidence="2 3">
    <name type="scientific">Pelovirga terrestris</name>
    <dbReference type="NCBI Taxonomy" id="2771352"/>
    <lineage>
        <taxon>Bacteria</taxon>
        <taxon>Pseudomonadati</taxon>
        <taxon>Thermodesulfobacteriota</taxon>
        <taxon>Desulfuromonadia</taxon>
        <taxon>Geobacterales</taxon>
        <taxon>Geobacteraceae</taxon>
        <taxon>Pelovirga</taxon>
    </lineage>
</organism>
<evidence type="ECO:0000313" key="3">
    <source>
        <dbReference type="Proteomes" id="UP000632828"/>
    </source>
</evidence>
<dbReference type="RefSeq" id="WP_191153910.1">
    <property type="nucleotide sequence ID" value="NZ_JACWUN010000003.1"/>
</dbReference>
<sequence>MESKSLLERIRDVEKLTPSEAKIAEYLEQKYPQLAYETITTISSGAGVGNATVGRFVLRLGYKNFADFISLLRNELAQNFESPMVRYFGRRESLSESKHGN</sequence>
<evidence type="ECO:0000313" key="2">
    <source>
        <dbReference type="EMBL" id="MBD1399628.1"/>
    </source>
</evidence>
<accession>A0A8J6UGE8</accession>